<organism evidence="10 11">
    <name type="scientific">Thermocrinis albus (strain DSM 14484 / JCM 11386 / HI 11/12)</name>
    <dbReference type="NCBI Taxonomy" id="638303"/>
    <lineage>
        <taxon>Bacteria</taxon>
        <taxon>Pseudomonadati</taxon>
        <taxon>Aquificota</taxon>
        <taxon>Aquificia</taxon>
        <taxon>Aquificales</taxon>
        <taxon>Aquificaceae</taxon>
        <taxon>Thermocrinis</taxon>
    </lineage>
</organism>
<dbReference type="InterPro" id="IPR011324">
    <property type="entry name" value="Cytotoxic_necrot_fac-like_cat"/>
</dbReference>
<keyword evidence="6" id="KW-0862">Zinc</keyword>
<comment type="similarity">
    <text evidence="2">Belongs to the purine nucleoside phosphorylase YfiH/LACC1 family.</text>
</comment>
<evidence type="ECO:0000256" key="3">
    <source>
        <dbReference type="ARBA" id="ARBA00022679"/>
    </source>
</evidence>
<dbReference type="HOGENOM" id="CLU_065784_2_0_0"/>
<dbReference type="InterPro" id="IPR038371">
    <property type="entry name" value="Cu_polyphenol_OxRdtase_sf"/>
</dbReference>
<evidence type="ECO:0000256" key="8">
    <source>
        <dbReference type="ARBA" id="ARBA00048968"/>
    </source>
</evidence>
<sequence length="196" mass="22012">MFSFRYGKVLVGMEEHSPDSSVITLQQVHSSRVVPYTGLPLGGTEGDGIITTLRGVRVGVKTADCLPVVLATGNAVAVVHAGWRGLAQGILERAVEMLKPMTQEDAWAFLGPSAKHCCYRVGDEFIDIFTAIHVRNRELYMDLQEEALLRLKKLGIRRFFLYQVCTICHSSLPSHRRDRTTRRILTWAMLLPEEET</sequence>
<dbReference type="PANTHER" id="PTHR30616:SF2">
    <property type="entry name" value="PURINE NUCLEOSIDE PHOSPHORYLASE LACC1"/>
    <property type="match status" value="1"/>
</dbReference>
<gene>
    <name evidence="10" type="ordered locus">Thal_0179</name>
</gene>
<dbReference type="AlphaFoldDB" id="D3SNS8"/>
<reference evidence="11" key="1">
    <citation type="journal article" date="2010" name="Stand. Genomic Sci.">
        <title>Complete genome sequence of Thermocrinis albus type strain (HI 11/12T).</title>
        <authorList>
            <person name="Wirth R."/>
            <person name="Sikorski J."/>
            <person name="Brambilla E."/>
            <person name="Misra M."/>
            <person name="Lapidus A."/>
            <person name="Copeland A."/>
            <person name="Nolan M."/>
            <person name="Lucas S."/>
            <person name="Chen F."/>
            <person name="Tice H."/>
            <person name="Cheng J.F."/>
            <person name="Han C."/>
            <person name="Detter J.C."/>
            <person name="Tapia R."/>
            <person name="Bruce D."/>
            <person name="Goodwin L."/>
            <person name="Pitluck S."/>
            <person name="Pati A."/>
            <person name="Anderson I."/>
            <person name="Ivanova N."/>
            <person name="Mavromatis K."/>
            <person name="Mikhailova N."/>
            <person name="Chen A."/>
            <person name="Palaniappan K."/>
            <person name="Bilek Y."/>
            <person name="Hader T."/>
            <person name="Land M."/>
            <person name="Hauser L."/>
            <person name="Chang Y.J."/>
            <person name="Jeffries C.D."/>
            <person name="Tindall B.J."/>
            <person name="Rohde M."/>
            <person name="Goker M."/>
            <person name="Bristow J."/>
            <person name="Eisen J.A."/>
            <person name="Markowitz V."/>
            <person name="Hugenholtz P."/>
            <person name="Kyrpides N.C."/>
            <person name="Klenk H.P."/>
        </authorList>
    </citation>
    <scope>NUCLEOTIDE SEQUENCE [LARGE SCALE GENOMIC DNA]</scope>
    <source>
        <strain evidence="11">DSM 14484 / JCM 11386 / HI 11/12</strain>
    </source>
</reference>
<evidence type="ECO:0000256" key="2">
    <source>
        <dbReference type="ARBA" id="ARBA00007353"/>
    </source>
</evidence>
<dbReference type="GO" id="GO:0016787">
    <property type="term" value="F:hydrolase activity"/>
    <property type="evidence" value="ECO:0007669"/>
    <property type="project" value="UniProtKB-KW"/>
</dbReference>
<comment type="catalytic activity">
    <reaction evidence="9">
        <text>S-methyl-5'-thioadenosine + phosphate = 5-(methylsulfanyl)-alpha-D-ribose 1-phosphate + adenine</text>
        <dbReference type="Rhea" id="RHEA:11852"/>
        <dbReference type="ChEBI" id="CHEBI:16708"/>
        <dbReference type="ChEBI" id="CHEBI:17509"/>
        <dbReference type="ChEBI" id="CHEBI:43474"/>
        <dbReference type="ChEBI" id="CHEBI:58533"/>
        <dbReference type="EC" id="2.4.2.28"/>
    </reaction>
    <physiologicalReaction direction="left-to-right" evidence="9">
        <dbReference type="Rhea" id="RHEA:11853"/>
    </physiologicalReaction>
</comment>
<dbReference type="Proteomes" id="UP000002043">
    <property type="component" value="Chromosome"/>
</dbReference>
<evidence type="ECO:0000256" key="7">
    <source>
        <dbReference type="ARBA" id="ARBA00047989"/>
    </source>
</evidence>
<dbReference type="Gene3D" id="3.60.140.10">
    <property type="entry name" value="CNF1/YfiH-like putative cysteine hydrolases"/>
    <property type="match status" value="1"/>
</dbReference>
<evidence type="ECO:0000256" key="1">
    <source>
        <dbReference type="ARBA" id="ARBA00000553"/>
    </source>
</evidence>
<dbReference type="CDD" id="cd16833">
    <property type="entry name" value="YfiH"/>
    <property type="match status" value="1"/>
</dbReference>
<keyword evidence="11" id="KW-1185">Reference proteome</keyword>
<dbReference type="KEGG" id="tal:Thal_0179"/>
<dbReference type="eggNOG" id="COG1496">
    <property type="taxonomic scope" value="Bacteria"/>
</dbReference>
<dbReference type="PANTHER" id="PTHR30616">
    <property type="entry name" value="UNCHARACTERIZED PROTEIN YFIH"/>
    <property type="match status" value="1"/>
</dbReference>
<evidence type="ECO:0000256" key="4">
    <source>
        <dbReference type="ARBA" id="ARBA00022723"/>
    </source>
</evidence>
<proteinExistence type="inferred from homology"/>
<dbReference type="STRING" id="638303.Thal_0179"/>
<protein>
    <recommendedName>
        <fullName evidence="12">Purine nucleoside phosphorylase</fullName>
    </recommendedName>
</protein>
<dbReference type="GO" id="GO:0017061">
    <property type="term" value="F:S-methyl-5-thioadenosine phosphorylase activity"/>
    <property type="evidence" value="ECO:0007669"/>
    <property type="project" value="UniProtKB-EC"/>
</dbReference>
<comment type="catalytic activity">
    <reaction evidence="8">
        <text>adenosine + phosphate = alpha-D-ribose 1-phosphate + adenine</text>
        <dbReference type="Rhea" id="RHEA:27642"/>
        <dbReference type="ChEBI" id="CHEBI:16335"/>
        <dbReference type="ChEBI" id="CHEBI:16708"/>
        <dbReference type="ChEBI" id="CHEBI:43474"/>
        <dbReference type="ChEBI" id="CHEBI:57720"/>
        <dbReference type="EC" id="2.4.2.1"/>
    </reaction>
    <physiologicalReaction direction="left-to-right" evidence="8">
        <dbReference type="Rhea" id="RHEA:27643"/>
    </physiologicalReaction>
</comment>
<dbReference type="GO" id="GO:0005507">
    <property type="term" value="F:copper ion binding"/>
    <property type="evidence" value="ECO:0007669"/>
    <property type="project" value="TreeGrafter"/>
</dbReference>
<dbReference type="Pfam" id="PF02578">
    <property type="entry name" value="Cu-oxidase_4"/>
    <property type="match status" value="1"/>
</dbReference>
<evidence type="ECO:0000256" key="5">
    <source>
        <dbReference type="ARBA" id="ARBA00022801"/>
    </source>
</evidence>
<name>D3SNS8_THEAH</name>
<keyword evidence="5" id="KW-0378">Hydrolase</keyword>
<comment type="catalytic activity">
    <reaction evidence="1">
        <text>inosine + phosphate = alpha-D-ribose 1-phosphate + hypoxanthine</text>
        <dbReference type="Rhea" id="RHEA:27646"/>
        <dbReference type="ChEBI" id="CHEBI:17368"/>
        <dbReference type="ChEBI" id="CHEBI:17596"/>
        <dbReference type="ChEBI" id="CHEBI:43474"/>
        <dbReference type="ChEBI" id="CHEBI:57720"/>
        <dbReference type="EC" id="2.4.2.1"/>
    </reaction>
    <physiologicalReaction direction="left-to-right" evidence="1">
        <dbReference type="Rhea" id="RHEA:27647"/>
    </physiologicalReaction>
</comment>
<dbReference type="EMBL" id="CP001931">
    <property type="protein sequence ID" value="ADC88815.1"/>
    <property type="molecule type" value="Genomic_DNA"/>
</dbReference>
<evidence type="ECO:0008006" key="12">
    <source>
        <dbReference type="Google" id="ProtNLM"/>
    </source>
</evidence>
<evidence type="ECO:0000256" key="9">
    <source>
        <dbReference type="ARBA" id="ARBA00049893"/>
    </source>
</evidence>
<keyword evidence="3" id="KW-0808">Transferase</keyword>
<accession>D3SNS8</accession>
<dbReference type="SUPFAM" id="SSF64438">
    <property type="entry name" value="CNF1/YfiH-like putative cysteine hydrolases"/>
    <property type="match status" value="1"/>
</dbReference>
<evidence type="ECO:0000313" key="11">
    <source>
        <dbReference type="Proteomes" id="UP000002043"/>
    </source>
</evidence>
<dbReference type="RefSeq" id="WP_012991222.1">
    <property type="nucleotide sequence ID" value="NC_013894.1"/>
</dbReference>
<dbReference type="InterPro" id="IPR003730">
    <property type="entry name" value="Cu_polyphenol_OxRdtase"/>
</dbReference>
<evidence type="ECO:0000256" key="6">
    <source>
        <dbReference type="ARBA" id="ARBA00022833"/>
    </source>
</evidence>
<comment type="catalytic activity">
    <reaction evidence="7">
        <text>adenosine + H2O + H(+) = inosine + NH4(+)</text>
        <dbReference type="Rhea" id="RHEA:24408"/>
        <dbReference type="ChEBI" id="CHEBI:15377"/>
        <dbReference type="ChEBI" id="CHEBI:15378"/>
        <dbReference type="ChEBI" id="CHEBI:16335"/>
        <dbReference type="ChEBI" id="CHEBI:17596"/>
        <dbReference type="ChEBI" id="CHEBI:28938"/>
        <dbReference type="EC" id="3.5.4.4"/>
    </reaction>
    <physiologicalReaction direction="left-to-right" evidence="7">
        <dbReference type="Rhea" id="RHEA:24409"/>
    </physiologicalReaction>
</comment>
<keyword evidence="4" id="KW-0479">Metal-binding</keyword>
<evidence type="ECO:0000313" key="10">
    <source>
        <dbReference type="EMBL" id="ADC88815.1"/>
    </source>
</evidence>